<keyword evidence="3" id="KW-1185">Reference proteome</keyword>
<evidence type="ECO:0000313" key="3">
    <source>
        <dbReference type="Proteomes" id="UP001240678"/>
    </source>
</evidence>
<reference evidence="2 3" key="1">
    <citation type="submission" date="2016-10" db="EMBL/GenBank/DDBJ databases">
        <title>The genome sequence of Colletotrichum fioriniae PJ7.</title>
        <authorList>
            <person name="Baroncelli R."/>
        </authorList>
    </citation>
    <scope>NUCLEOTIDE SEQUENCE [LARGE SCALE GENOMIC DNA]</scope>
    <source>
        <strain evidence="2 3">IMI 309622</strain>
    </source>
</reference>
<dbReference type="Proteomes" id="UP001240678">
    <property type="component" value="Unassembled WGS sequence"/>
</dbReference>
<evidence type="ECO:0000256" key="1">
    <source>
        <dbReference type="SAM" id="MobiDB-lite"/>
    </source>
</evidence>
<dbReference type="GeneID" id="85340670"/>
<proteinExistence type="predicted"/>
<feature type="region of interest" description="Disordered" evidence="1">
    <location>
        <begin position="49"/>
        <end position="69"/>
    </location>
</feature>
<evidence type="ECO:0000313" key="2">
    <source>
        <dbReference type="EMBL" id="KAK1523876.1"/>
    </source>
</evidence>
<comment type="caution">
    <text evidence="2">The sequence shown here is derived from an EMBL/GenBank/DDBJ whole genome shotgun (WGS) entry which is preliminary data.</text>
</comment>
<name>A0AAJ0DZM8_9PEZI</name>
<dbReference type="AlphaFoldDB" id="A0AAJ0DZM8"/>
<gene>
    <name evidence="2" type="ORF">CCOS01_08963</name>
</gene>
<dbReference type="EMBL" id="MOOE01000009">
    <property type="protein sequence ID" value="KAK1523876.1"/>
    <property type="molecule type" value="Genomic_DNA"/>
</dbReference>
<dbReference type="RefSeq" id="XP_060311823.1">
    <property type="nucleotide sequence ID" value="XM_060457123.1"/>
</dbReference>
<organism evidence="2 3">
    <name type="scientific">Colletotrichum costaricense</name>
    <dbReference type="NCBI Taxonomy" id="1209916"/>
    <lineage>
        <taxon>Eukaryota</taxon>
        <taxon>Fungi</taxon>
        <taxon>Dikarya</taxon>
        <taxon>Ascomycota</taxon>
        <taxon>Pezizomycotina</taxon>
        <taxon>Sordariomycetes</taxon>
        <taxon>Hypocreomycetidae</taxon>
        <taxon>Glomerellales</taxon>
        <taxon>Glomerellaceae</taxon>
        <taxon>Colletotrichum</taxon>
        <taxon>Colletotrichum acutatum species complex</taxon>
    </lineage>
</organism>
<accession>A0AAJ0DZM8</accession>
<sequence length="113" mass="12001">MMKQVSVNSKISVVILIQQGQFLTEESLALWSPLQAPRSRHWVRNGVAPGQVGNGSSMASQTDKRCPSAPGPPCAFHGLRVLLAGPQPIAGGAPAGGIALLESRHRRLDCRKP</sequence>
<protein>
    <submittedName>
        <fullName evidence="2">Uncharacterized protein</fullName>
    </submittedName>
</protein>